<name>A0ABX6P050_9BURK</name>
<comment type="catalytic activity">
    <reaction evidence="1">
        <text>Hydrolyzes single-stranded DNA or mismatched double-stranded DNA and polynucleotides, releasing free uracil.</text>
        <dbReference type="EC" id="3.2.2.27"/>
    </reaction>
</comment>
<accession>A0ABX6P050</accession>
<keyword evidence="7" id="KW-0378">Hydrolase</keyword>
<evidence type="ECO:0000256" key="9">
    <source>
        <dbReference type="PROSITE-ProRule" id="PRU10072"/>
    </source>
</evidence>
<dbReference type="Gene3D" id="3.40.470.10">
    <property type="entry name" value="Uracil-DNA glycosylase-like domain"/>
    <property type="match status" value="1"/>
</dbReference>
<comment type="function">
    <text evidence="2">Excises uracil residues from the DNA which can arise as a result of misincorporation of dUMP residues by DNA polymerase or due to deamination of cytosine.</text>
</comment>
<dbReference type="CDD" id="cd10027">
    <property type="entry name" value="UDG-F1-like"/>
    <property type="match status" value="1"/>
</dbReference>
<dbReference type="InterPro" id="IPR002043">
    <property type="entry name" value="UDG_fam1"/>
</dbReference>
<dbReference type="InterPro" id="IPR005122">
    <property type="entry name" value="Uracil-DNA_glycosylase-like"/>
</dbReference>
<feature type="domain" description="Uracil-DNA glycosylase-like" evidence="10">
    <location>
        <begin position="70"/>
        <end position="238"/>
    </location>
</feature>
<gene>
    <name evidence="11" type="ORF">HK414_02485</name>
</gene>
<reference evidence="11 12" key="2">
    <citation type="submission" date="2020-05" db="EMBL/GenBank/DDBJ databases">
        <authorList>
            <person name="Khan S.A."/>
            <person name="Jeon C.O."/>
            <person name="Chun B.H."/>
        </authorList>
    </citation>
    <scope>NUCLEOTIDE SEQUENCE [LARGE SCALE GENOMIC DNA]</scope>
    <source>
        <strain evidence="11 12">H242</strain>
    </source>
</reference>
<evidence type="ECO:0000313" key="12">
    <source>
        <dbReference type="Proteomes" id="UP000500826"/>
    </source>
</evidence>
<dbReference type="InterPro" id="IPR036895">
    <property type="entry name" value="Uracil-DNA_glycosylase-like_sf"/>
</dbReference>
<evidence type="ECO:0000256" key="1">
    <source>
        <dbReference type="ARBA" id="ARBA00001400"/>
    </source>
</evidence>
<dbReference type="EC" id="3.2.2.27" evidence="4"/>
<keyword evidence="8" id="KW-0234">DNA repair</keyword>
<evidence type="ECO:0000256" key="3">
    <source>
        <dbReference type="ARBA" id="ARBA00008184"/>
    </source>
</evidence>
<evidence type="ECO:0000256" key="2">
    <source>
        <dbReference type="ARBA" id="ARBA00002631"/>
    </source>
</evidence>
<evidence type="ECO:0000256" key="4">
    <source>
        <dbReference type="ARBA" id="ARBA00012030"/>
    </source>
</evidence>
<dbReference type="PROSITE" id="PS00130">
    <property type="entry name" value="U_DNA_GLYCOSYLASE"/>
    <property type="match status" value="1"/>
</dbReference>
<sequence length="259" mass="28512">MTQRELLPDDRAALCAPLSRPMAEAWQDLPAAWRALCTGLDAHAQRVIDAVDADAREHAVVPARPFRAFELVAPGQVRLVLIGQDPYPLPGDATGLAFMSMRGIPASMRNVYAAIEQAYPGFQRPRTADLEHWAAQGVLLLNAALTVRMGSGRAGTHLRMGWQEWTAGVLRALYSQRLQDGVEVPVAWLWGKPARAFFETATAGLPISPERVLVARHPSQDFRKEFVGQARVHRSNFRGCSSHRFVGRRLPTPPNGAIV</sequence>
<dbReference type="SMART" id="SM00987">
    <property type="entry name" value="UreE_C"/>
    <property type="match status" value="1"/>
</dbReference>
<keyword evidence="6" id="KW-0227">DNA damage</keyword>
<evidence type="ECO:0000256" key="5">
    <source>
        <dbReference type="ARBA" id="ARBA00018429"/>
    </source>
</evidence>
<reference evidence="11 12" key="1">
    <citation type="submission" date="2020-05" db="EMBL/GenBank/DDBJ databases">
        <title>Ramlibacter rhizophilus sp. nov., isolated from rhizosphere soil of national flower Mugunghwa from South Korea.</title>
        <authorList>
            <person name="Zheng-Fei Y."/>
            <person name="Huan T."/>
        </authorList>
    </citation>
    <scope>NUCLEOTIDE SEQUENCE [LARGE SCALE GENOMIC DNA]</scope>
    <source>
        <strain evidence="11 12">H242</strain>
    </source>
</reference>
<evidence type="ECO:0000256" key="7">
    <source>
        <dbReference type="ARBA" id="ARBA00022801"/>
    </source>
</evidence>
<proteinExistence type="inferred from homology"/>
<keyword evidence="12" id="KW-1185">Reference proteome</keyword>
<evidence type="ECO:0000313" key="11">
    <source>
        <dbReference type="EMBL" id="QJW83440.1"/>
    </source>
</evidence>
<feature type="active site" description="Proton acceptor" evidence="9">
    <location>
        <position position="85"/>
    </location>
</feature>
<dbReference type="EMBL" id="CP053418">
    <property type="protein sequence ID" value="QJW83440.1"/>
    <property type="molecule type" value="Genomic_DNA"/>
</dbReference>
<dbReference type="InterPro" id="IPR018085">
    <property type="entry name" value="Ura-DNA_Glyclase_AS"/>
</dbReference>
<dbReference type="PANTHER" id="PTHR11264:SF0">
    <property type="entry name" value="URACIL-DNA GLYCOSYLASE"/>
    <property type="match status" value="1"/>
</dbReference>
<dbReference type="PANTHER" id="PTHR11264">
    <property type="entry name" value="URACIL-DNA GLYCOSYLASE"/>
    <property type="match status" value="1"/>
</dbReference>
<dbReference type="Proteomes" id="UP000500826">
    <property type="component" value="Chromosome"/>
</dbReference>
<dbReference type="Pfam" id="PF03167">
    <property type="entry name" value="UDG"/>
    <property type="match status" value="1"/>
</dbReference>
<organism evidence="11 12">
    <name type="scientific">Ramlibacter terrae</name>
    <dbReference type="NCBI Taxonomy" id="2732511"/>
    <lineage>
        <taxon>Bacteria</taxon>
        <taxon>Pseudomonadati</taxon>
        <taxon>Pseudomonadota</taxon>
        <taxon>Betaproteobacteria</taxon>
        <taxon>Burkholderiales</taxon>
        <taxon>Comamonadaceae</taxon>
        <taxon>Ramlibacter</taxon>
    </lineage>
</organism>
<dbReference type="SUPFAM" id="SSF52141">
    <property type="entry name" value="Uracil-DNA glycosylase-like"/>
    <property type="match status" value="1"/>
</dbReference>
<evidence type="ECO:0000259" key="10">
    <source>
        <dbReference type="SMART" id="SM00986"/>
    </source>
</evidence>
<dbReference type="SMART" id="SM00986">
    <property type="entry name" value="UDG"/>
    <property type="match status" value="1"/>
</dbReference>
<evidence type="ECO:0000256" key="6">
    <source>
        <dbReference type="ARBA" id="ARBA00022763"/>
    </source>
</evidence>
<protein>
    <recommendedName>
        <fullName evidence="5">Uracil-DNA glycosylase</fullName>
        <ecNumber evidence="4">3.2.2.27</ecNumber>
    </recommendedName>
</protein>
<evidence type="ECO:0000256" key="8">
    <source>
        <dbReference type="ARBA" id="ARBA00023204"/>
    </source>
</evidence>
<comment type="similarity">
    <text evidence="3">Belongs to the uracil-DNA glycosylase (UDG) superfamily. UNG family.</text>
</comment>